<reference evidence="3 4" key="1">
    <citation type="submission" date="2022-05" db="EMBL/GenBank/DDBJ databases">
        <authorList>
            <consortium name="Genoscope - CEA"/>
            <person name="William W."/>
        </authorList>
    </citation>
    <scope>NUCLEOTIDE SEQUENCE [LARGE SCALE GENOMIC DNA]</scope>
</reference>
<evidence type="ECO:0000256" key="2">
    <source>
        <dbReference type="SAM" id="MobiDB-lite"/>
    </source>
</evidence>
<feature type="compositionally biased region" description="Basic residues" evidence="2">
    <location>
        <begin position="86"/>
        <end position="117"/>
    </location>
</feature>
<dbReference type="InterPro" id="IPR018784">
    <property type="entry name" value="LLPH-like"/>
</dbReference>
<evidence type="ECO:0000313" key="3">
    <source>
        <dbReference type="EMBL" id="CAH3103727.1"/>
    </source>
</evidence>
<feature type="region of interest" description="Disordered" evidence="2">
    <location>
        <begin position="1"/>
        <end position="22"/>
    </location>
</feature>
<name>A0ABN8NC70_9CNID</name>
<dbReference type="EMBL" id="CALNXK010000016">
    <property type="protein sequence ID" value="CAH3103727.1"/>
    <property type="molecule type" value="Genomic_DNA"/>
</dbReference>
<sequence length="117" mass="13690">MAKSIRSKRKRKLRAERRQKLKPKVKAKLEEVLGINDKKMIVEAEESRGGTVDETQEEIPQASQETSNNEEGTEDVEMPEDGPQKKLGKKALQKLNKQRKLKRLKHKKQKNKKLFKW</sequence>
<gene>
    <name evidence="3" type="ORF">PLOB_00011384</name>
</gene>
<keyword evidence="4" id="KW-1185">Reference proteome</keyword>
<accession>A0ABN8NC70</accession>
<protein>
    <submittedName>
        <fullName evidence="3">Uncharacterized protein</fullName>
    </submittedName>
</protein>
<comment type="similarity">
    <text evidence="1">Belongs to the learning-associated protein family.</text>
</comment>
<comment type="caution">
    <text evidence="3">The sequence shown here is derived from an EMBL/GenBank/DDBJ whole genome shotgun (WGS) entry which is preliminary data.</text>
</comment>
<evidence type="ECO:0000256" key="1">
    <source>
        <dbReference type="ARBA" id="ARBA00034118"/>
    </source>
</evidence>
<feature type="compositionally biased region" description="Polar residues" evidence="2">
    <location>
        <begin position="61"/>
        <end position="70"/>
    </location>
</feature>
<feature type="compositionally biased region" description="Acidic residues" evidence="2">
    <location>
        <begin position="71"/>
        <end position="80"/>
    </location>
</feature>
<dbReference type="Pfam" id="PF10169">
    <property type="entry name" value="LLPH"/>
    <property type="match status" value="1"/>
</dbReference>
<organism evidence="3 4">
    <name type="scientific">Porites lobata</name>
    <dbReference type="NCBI Taxonomy" id="104759"/>
    <lineage>
        <taxon>Eukaryota</taxon>
        <taxon>Metazoa</taxon>
        <taxon>Cnidaria</taxon>
        <taxon>Anthozoa</taxon>
        <taxon>Hexacorallia</taxon>
        <taxon>Scleractinia</taxon>
        <taxon>Fungiina</taxon>
        <taxon>Poritidae</taxon>
        <taxon>Porites</taxon>
    </lineage>
</organism>
<dbReference type="Proteomes" id="UP001159405">
    <property type="component" value="Unassembled WGS sequence"/>
</dbReference>
<evidence type="ECO:0000313" key="4">
    <source>
        <dbReference type="Proteomes" id="UP001159405"/>
    </source>
</evidence>
<proteinExistence type="inferred from homology"/>
<feature type="region of interest" description="Disordered" evidence="2">
    <location>
        <begin position="40"/>
        <end position="117"/>
    </location>
</feature>